<dbReference type="PIRSF" id="PIRSF000535">
    <property type="entry name" value="1PFK/6PFK/LacC"/>
    <property type="match status" value="1"/>
</dbReference>
<comment type="caution">
    <text evidence="8">The sequence shown here is derived from an EMBL/GenBank/DDBJ whole genome shotgun (WGS) entry which is preliminary data.</text>
</comment>
<dbReference type="CDD" id="cd01164">
    <property type="entry name" value="FruK_PfkB_like"/>
    <property type="match status" value="1"/>
</dbReference>
<dbReference type="EMBL" id="JAQLSF010000002">
    <property type="protein sequence ID" value="MDB1566048.1"/>
    <property type="molecule type" value="Genomic_DNA"/>
</dbReference>
<protein>
    <recommendedName>
        <fullName evidence="6">Tagatose-6-phosphate kinase</fullName>
        <ecNumber evidence="6">2.7.1.144</ecNumber>
    </recommendedName>
</protein>
<accession>A0AAW6A8L6</accession>
<dbReference type="PANTHER" id="PTHR46566">
    <property type="entry name" value="1-PHOSPHOFRUCTOKINASE-RELATED"/>
    <property type="match status" value="1"/>
</dbReference>
<comment type="pathway">
    <text evidence="6">Carbohydrate metabolism; D-tagatose 6-phosphate degradation; D-glyceraldehyde 3-phosphate and glycerone phosphate from D-tagatose 6-phosphate: step 1/2.</text>
</comment>
<keyword evidence="5 6" id="KW-0067">ATP-binding</keyword>
<gene>
    <name evidence="8" type="ORF">PGA78_15065</name>
</gene>
<dbReference type="GO" id="GO:0005829">
    <property type="term" value="C:cytosol"/>
    <property type="evidence" value="ECO:0007669"/>
    <property type="project" value="TreeGrafter"/>
</dbReference>
<evidence type="ECO:0000256" key="1">
    <source>
        <dbReference type="ARBA" id="ARBA00005380"/>
    </source>
</evidence>
<keyword evidence="3 6" id="KW-0547">Nucleotide-binding</keyword>
<dbReference type="SUPFAM" id="SSF53613">
    <property type="entry name" value="Ribokinase-like"/>
    <property type="match status" value="1"/>
</dbReference>
<evidence type="ECO:0000256" key="5">
    <source>
        <dbReference type="ARBA" id="ARBA00022840"/>
    </source>
</evidence>
<proteinExistence type="inferred from homology"/>
<dbReference type="GO" id="GO:0005988">
    <property type="term" value="P:lactose metabolic process"/>
    <property type="evidence" value="ECO:0007669"/>
    <property type="project" value="UniProtKB-KW"/>
</dbReference>
<comment type="similarity">
    <text evidence="1">Belongs to the carbohydrate kinase pfkB family.</text>
</comment>
<organism evidence="8 9">
    <name type="scientific">Lacticaseibacillus paracasei</name>
    <name type="common">Lactobacillus paracasei</name>
    <dbReference type="NCBI Taxonomy" id="1597"/>
    <lineage>
        <taxon>Bacteria</taxon>
        <taxon>Bacillati</taxon>
        <taxon>Bacillota</taxon>
        <taxon>Bacilli</taxon>
        <taxon>Lactobacillales</taxon>
        <taxon>Lactobacillaceae</taxon>
        <taxon>Lacticaseibacillus</taxon>
    </lineage>
</organism>
<evidence type="ECO:0000256" key="4">
    <source>
        <dbReference type="ARBA" id="ARBA00022777"/>
    </source>
</evidence>
<dbReference type="GO" id="GO:0009024">
    <property type="term" value="F:tagatose-6-phosphate kinase activity"/>
    <property type="evidence" value="ECO:0007669"/>
    <property type="project" value="UniProtKB-EC"/>
</dbReference>
<dbReference type="Proteomes" id="UP001212327">
    <property type="component" value="Unassembled WGS sequence"/>
</dbReference>
<evidence type="ECO:0000256" key="3">
    <source>
        <dbReference type="ARBA" id="ARBA00022741"/>
    </source>
</evidence>
<comment type="catalytic activity">
    <reaction evidence="6">
        <text>D-tagatofuranose 6-phosphate + ATP = D-tagatofuranose 1,6-bisphosphate + ADP + H(+)</text>
        <dbReference type="Rhea" id="RHEA:12420"/>
        <dbReference type="ChEBI" id="CHEBI:15378"/>
        <dbReference type="ChEBI" id="CHEBI:30616"/>
        <dbReference type="ChEBI" id="CHEBI:58694"/>
        <dbReference type="ChEBI" id="CHEBI:58695"/>
        <dbReference type="ChEBI" id="CHEBI:456216"/>
        <dbReference type="EC" id="2.7.1.144"/>
    </reaction>
</comment>
<keyword evidence="4 8" id="KW-0418">Kinase</keyword>
<dbReference type="GO" id="GO:0005524">
    <property type="term" value="F:ATP binding"/>
    <property type="evidence" value="ECO:0007669"/>
    <property type="project" value="UniProtKB-KW"/>
</dbReference>
<keyword evidence="2 6" id="KW-0808">Transferase</keyword>
<sequence>MILTITTNPSVDYVYKTDSFQLGRTNRETEHHLVVGGKGINAARVASLLFNRPNLVAATGFYGNRNSEMVEDDLNYYGVQNHFVSFPGRTRYCYTIYDGNGVKTELNELGSLLPANGLDLLLQKIDTVKGLTGVSINGSSAPGLSNDTYSTLIKHIRKVAPDARIILDTSGESLRESVRGTAAPDIIKPNNGELGEIVGYEVSEDANEALAALKDPALKNVPLVVVSLGENGAVIKDGIDDPQYYQVSVQKLEEVNAEGSGDSVVGGMLYGIERGFSDVDIIRYGMAAGMANVIEKKTGYVNRLKVEELVNDPEMIQIMQVDER</sequence>
<feature type="domain" description="Carbohydrate kinase PfkB" evidence="7">
    <location>
        <begin position="11"/>
        <end position="299"/>
    </location>
</feature>
<evidence type="ECO:0000313" key="8">
    <source>
        <dbReference type="EMBL" id="MDB1566048.1"/>
    </source>
</evidence>
<keyword evidence="6" id="KW-0423">Lactose metabolism</keyword>
<evidence type="ECO:0000256" key="6">
    <source>
        <dbReference type="PIRNR" id="PIRNR000535"/>
    </source>
</evidence>
<dbReference type="InterPro" id="IPR011611">
    <property type="entry name" value="PfkB_dom"/>
</dbReference>
<dbReference type="Pfam" id="PF00294">
    <property type="entry name" value="PfkB"/>
    <property type="match status" value="1"/>
</dbReference>
<dbReference type="InterPro" id="IPR029056">
    <property type="entry name" value="Ribokinase-like"/>
</dbReference>
<evidence type="ECO:0000256" key="2">
    <source>
        <dbReference type="ARBA" id="ARBA00022679"/>
    </source>
</evidence>
<evidence type="ECO:0000313" key="9">
    <source>
        <dbReference type="Proteomes" id="UP001212327"/>
    </source>
</evidence>
<dbReference type="InterPro" id="IPR017583">
    <property type="entry name" value="Tagatose/fructose_Pkinase"/>
</dbReference>
<dbReference type="PANTHER" id="PTHR46566:SF5">
    <property type="entry name" value="1-PHOSPHOFRUCTOKINASE"/>
    <property type="match status" value="1"/>
</dbReference>
<name>A0AAW6A8L6_LACPA</name>
<dbReference type="AlphaFoldDB" id="A0AAW6A8L6"/>
<dbReference type="RefSeq" id="WP_052960728.1">
    <property type="nucleotide sequence ID" value="NZ_CP104304.1"/>
</dbReference>
<dbReference type="NCBIfam" id="TIGR03168">
    <property type="entry name" value="1-PFK"/>
    <property type="match status" value="1"/>
</dbReference>
<reference evidence="8 9" key="1">
    <citation type="submission" date="2023-01" db="EMBL/GenBank/DDBJ databases">
        <title>Complete genome sequence of Lacticaseibacillus paracasei SRCM217440 isolated from Makgeolli.</title>
        <authorList>
            <person name="Yang H.-G."/>
            <person name="Jeong S.-J."/>
            <person name="Ha G.-S."/>
            <person name="Yang H.-J."/>
            <person name="Jeong D.-Y."/>
        </authorList>
    </citation>
    <scope>NUCLEOTIDE SEQUENCE [LARGE SCALE GENOMIC DNA]</scope>
    <source>
        <strain evidence="8 9">SRCM217440</strain>
    </source>
</reference>
<comment type="similarity">
    <text evidence="6">Belongs to the carbohydrate kinase PfkB family. LacC subfamily.</text>
</comment>
<evidence type="ECO:0000259" key="7">
    <source>
        <dbReference type="Pfam" id="PF00294"/>
    </source>
</evidence>
<dbReference type="GO" id="GO:0008443">
    <property type="term" value="F:phosphofructokinase activity"/>
    <property type="evidence" value="ECO:0007669"/>
    <property type="project" value="TreeGrafter"/>
</dbReference>
<dbReference type="EC" id="2.7.1.144" evidence="6"/>
<dbReference type="Gene3D" id="3.40.1190.20">
    <property type="match status" value="1"/>
</dbReference>